<dbReference type="STRING" id="1314781.A0A165P260"/>
<dbReference type="InterPro" id="IPR006073">
    <property type="entry name" value="GTP-bd"/>
</dbReference>
<dbReference type="AlphaFoldDB" id="A0A165P260"/>
<dbReference type="EMBL" id="KV425893">
    <property type="protein sequence ID" value="KZW01537.1"/>
    <property type="molecule type" value="Genomic_DNA"/>
</dbReference>
<feature type="region of interest" description="Disordered" evidence="1">
    <location>
        <begin position="299"/>
        <end position="343"/>
    </location>
</feature>
<dbReference type="OrthoDB" id="8954335at2759"/>
<sequence>MHQSSADKPILIACIGRTGSGKSSFIRAITDKYPAENETTYLASRIEEISVVLENDRQVTFIDTPGFDDANANDIGTLRLLANHLELAHKNKHKLSGILFFHRITTPSRHTQHLEPVSNKTLRMFASLCGHASPRNVLLCTTMWDRVSSSPERGEKKEAELLARFWRPMVERGSTVRRHDNTTERAVDIVNSLIEIQVPTTLRQRPGSALAERVTVRPTALSRATSPLPRVRHESMTPTLVDPSARTRHDSLGILKGFKERHVHWSKDQSDLRKELVSLLDGLCGEIRQLKHAREEQQQALAERDAEIAQLRRSQSPAVDSDQETLRPAPSPERPKSRLCTVS</sequence>
<reference evidence="3 4" key="1">
    <citation type="journal article" date="2016" name="Mol. Biol. Evol.">
        <title>Comparative Genomics of Early-Diverging Mushroom-Forming Fungi Provides Insights into the Origins of Lignocellulose Decay Capabilities.</title>
        <authorList>
            <person name="Nagy L.G."/>
            <person name="Riley R."/>
            <person name="Tritt A."/>
            <person name="Adam C."/>
            <person name="Daum C."/>
            <person name="Floudas D."/>
            <person name="Sun H."/>
            <person name="Yadav J.S."/>
            <person name="Pangilinan J."/>
            <person name="Larsson K.H."/>
            <person name="Matsuura K."/>
            <person name="Barry K."/>
            <person name="Labutti K."/>
            <person name="Kuo R."/>
            <person name="Ohm R.A."/>
            <person name="Bhattacharya S.S."/>
            <person name="Shirouzu T."/>
            <person name="Yoshinaga Y."/>
            <person name="Martin F.M."/>
            <person name="Grigoriev I.V."/>
            <person name="Hibbett D.S."/>
        </authorList>
    </citation>
    <scope>NUCLEOTIDE SEQUENCE [LARGE SCALE GENOMIC DNA]</scope>
    <source>
        <strain evidence="3 4">HHB12029</strain>
    </source>
</reference>
<dbReference type="Pfam" id="PF01926">
    <property type="entry name" value="MMR_HSR1"/>
    <property type="match status" value="1"/>
</dbReference>
<keyword evidence="4" id="KW-1185">Reference proteome</keyword>
<dbReference type="Gene3D" id="3.40.50.300">
    <property type="entry name" value="P-loop containing nucleotide triphosphate hydrolases"/>
    <property type="match status" value="1"/>
</dbReference>
<organism evidence="3 4">
    <name type="scientific">Exidia glandulosa HHB12029</name>
    <dbReference type="NCBI Taxonomy" id="1314781"/>
    <lineage>
        <taxon>Eukaryota</taxon>
        <taxon>Fungi</taxon>
        <taxon>Dikarya</taxon>
        <taxon>Basidiomycota</taxon>
        <taxon>Agaricomycotina</taxon>
        <taxon>Agaricomycetes</taxon>
        <taxon>Auriculariales</taxon>
        <taxon>Exidiaceae</taxon>
        <taxon>Exidia</taxon>
    </lineage>
</organism>
<gene>
    <name evidence="3" type="ORF">EXIGLDRAFT_830011</name>
</gene>
<evidence type="ECO:0000313" key="4">
    <source>
        <dbReference type="Proteomes" id="UP000077266"/>
    </source>
</evidence>
<dbReference type="Proteomes" id="UP000077266">
    <property type="component" value="Unassembled WGS sequence"/>
</dbReference>
<evidence type="ECO:0000259" key="2">
    <source>
        <dbReference type="Pfam" id="PF01926"/>
    </source>
</evidence>
<dbReference type="GO" id="GO:0005525">
    <property type="term" value="F:GTP binding"/>
    <property type="evidence" value="ECO:0007669"/>
    <property type="project" value="InterPro"/>
</dbReference>
<evidence type="ECO:0000313" key="3">
    <source>
        <dbReference type="EMBL" id="KZW01537.1"/>
    </source>
</evidence>
<dbReference type="InterPro" id="IPR027417">
    <property type="entry name" value="P-loop_NTPase"/>
</dbReference>
<name>A0A165P260_EXIGL</name>
<evidence type="ECO:0000256" key="1">
    <source>
        <dbReference type="SAM" id="MobiDB-lite"/>
    </source>
</evidence>
<protein>
    <recommendedName>
        <fullName evidence="2">G domain-containing protein</fullName>
    </recommendedName>
</protein>
<dbReference type="CDD" id="cd00882">
    <property type="entry name" value="Ras_like_GTPase"/>
    <property type="match status" value="1"/>
</dbReference>
<dbReference type="InParanoid" id="A0A165P260"/>
<accession>A0A165P260</accession>
<feature type="domain" description="G" evidence="2">
    <location>
        <begin position="12"/>
        <end position="75"/>
    </location>
</feature>
<proteinExistence type="predicted"/>
<dbReference type="SUPFAM" id="SSF52540">
    <property type="entry name" value="P-loop containing nucleoside triphosphate hydrolases"/>
    <property type="match status" value="1"/>
</dbReference>